<dbReference type="EMBL" id="LAZR01059114">
    <property type="protein sequence ID" value="KKK68476.1"/>
    <property type="molecule type" value="Genomic_DNA"/>
</dbReference>
<proteinExistence type="predicted"/>
<organism evidence="1">
    <name type="scientific">marine sediment metagenome</name>
    <dbReference type="NCBI Taxonomy" id="412755"/>
    <lineage>
        <taxon>unclassified sequences</taxon>
        <taxon>metagenomes</taxon>
        <taxon>ecological metagenomes</taxon>
    </lineage>
</organism>
<sequence>MNQAQLEGKIIARIIAFEHGKTDHYERLKEEIREIIEEHFAKSTLCEICGTEKFDRGHCTKTVTCKDL</sequence>
<comment type="caution">
    <text evidence="1">The sequence shown here is derived from an EMBL/GenBank/DDBJ whole genome shotgun (WGS) entry which is preliminary data.</text>
</comment>
<protein>
    <submittedName>
        <fullName evidence="1">Uncharacterized protein</fullName>
    </submittedName>
</protein>
<dbReference type="AlphaFoldDB" id="A0A0F9A8B0"/>
<accession>A0A0F9A8B0</accession>
<gene>
    <name evidence="1" type="ORF">LCGC14_2943640</name>
</gene>
<evidence type="ECO:0000313" key="1">
    <source>
        <dbReference type="EMBL" id="KKK68476.1"/>
    </source>
</evidence>
<feature type="non-terminal residue" evidence="1">
    <location>
        <position position="68"/>
    </location>
</feature>
<reference evidence="1" key="1">
    <citation type="journal article" date="2015" name="Nature">
        <title>Complex archaea that bridge the gap between prokaryotes and eukaryotes.</title>
        <authorList>
            <person name="Spang A."/>
            <person name="Saw J.H."/>
            <person name="Jorgensen S.L."/>
            <person name="Zaremba-Niedzwiedzka K."/>
            <person name="Martijn J."/>
            <person name="Lind A.E."/>
            <person name="van Eijk R."/>
            <person name="Schleper C."/>
            <person name="Guy L."/>
            <person name="Ettema T.J."/>
        </authorList>
    </citation>
    <scope>NUCLEOTIDE SEQUENCE</scope>
</reference>
<name>A0A0F9A8B0_9ZZZZ</name>